<dbReference type="InterPro" id="IPR037272">
    <property type="entry name" value="SNS_sf"/>
</dbReference>
<dbReference type="PANTHER" id="PTHR11616:SF240">
    <property type="entry name" value="BLOATED TUBULES, ISOFORM B-RELATED"/>
    <property type="match status" value="1"/>
</dbReference>
<proteinExistence type="inferred from homology"/>
<dbReference type="GO" id="GO:0005886">
    <property type="term" value="C:plasma membrane"/>
    <property type="evidence" value="ECO:0007669"/>
    <property type="project" value="TreeGrafter"/>
</dbReference>
<dbReference type="EMBL" id="OB660476">
    <property type="protein sequence ID" value="CAD7224966.1"/>
    <property type="molecule type" value="Genomic_DNA"/>
</dbReference>
<protein>
    <submittedName>
        <fullName evidence="8">Uncharacterized protein</fullName>
    </submittedName>
</protein>
<dbReference type="Pfam" id="PF00209">
    <property type="entry name" value="SNF"/>
    <property type="match status" value="1"/>
</dbReference>
<name>A0A7R8W519_9CRUS</name>
<accession>A0A7R8W519</accession>
<comment type="similarity">
    <text evidence="2">Belongs to the sodium:neurotransmitter symporter (SNF) (TC 2.A.22) family.</text>
</comment>
<evidence type="ECO:0000256" key="5">
    <source>
        <dbReference type="ARBA" id="ARBA00022847"/>
    </source>
</evidence>
<keyword evidence="6" id="KW-1133">Transmembrane helix</keyword>
<evidence type="ECO:0000256" key="6">
    <source>
        <dbReference type="ARBA" id="ARBA00022989"/>
    </source>
</evidence>
<evidence type="ECO:0000256" key="2">
    <source>
        <dbReference type="ARBA" id="ARBA00006459"/>
    </source>
</evidence>
<keyword evidence="4" id="KW-0812">Transmembrane</keyword>
<dbReference type="PROSITE" id="PS50267">
    <property type="entry name" value="NA_NEUROTRAN_SYMP_3"/>
    <property type="match status" value="1"/>
</dbReference>
<dbReference type="OrthoDB" id="6350323at2759"/>
<dbReference type="GO" id="GO:0015293">
    <property type="term" value="F:symporter activity"/>
    <property type="evidence" value="ECO:0007669"/>
    <property type="project" value="UniProtKB-KW"/>
</dbReference>
<organism evidence="8">
    <name type="scientific">Cyprideis torosa</name>
    <dbReference type="NCBI Taxonomy" id="163714"/>
    <lineage>
        <taxon>Eukaryota</taxon>
        <taxon>Metazoa</taxon>
        <taxon>Ecdysozoa</taxon>
        <taxon>Arthropoda</taxon>
        <taxon>Crustacea</taxon>
        <taxon>Oligostraca</taxon>
        <taxon>Ostracoda</taxon>
        <taxon>Podocopa</taxon>
        <taxon>Podocopida</taxon>
        <taxon>Cytherocopina</taxon>
        <taxon>Cytheroidea</taxon>
        <taxon>Cytherideidae</taxon>
        <taxon>Cyprideis</taxon>
    </lineage>
</organism>
<comment type="subcellular location">
    <subcellularLocation>
        <location evidence="1">Membrane</location>
        <topology evidence="1">Multi-pass membrane protein</topology>
    </subcellularLocation>
</comment>
<dbReference type="InterPro" id="IPR000175">
    <property type="entry name" value="Na/ntran_symport"/>
</dbReference>
<reference evidence="8" key="1">
    <citation type="submission" date="2020-11" db="EMBL/GenBank/DDBJ databases">
        <authorList>
            <person name="Tran Van P."/>
        </authorList>
    </citation>
    <scope>NUCLEOTIDE SEQUENCE</scope>
</reference>
<dbReference type="SUPFAM" id="SSF161070">
    <property type="entry name" value="SNF-like"/>
    <property type="match status" value="1"/>
</dbReference>
<evidence type="ECO:0000256" key="7">
    <source>
        <dbReference type="ARBA" id="ARBA00023136"/>
    </source>
</evidence>
<evidence type="ECO:0000256" key="1">
    <source>
        <dbReference type="ARBA" id="ARBA00004141"/>
    </source>
</evidence>
<gene>
    <name evidence="8" type="ORF">CTOB1V02_LOCUS2915</name>
</gene>
<keyword evidence="5" id="KW-0769">Symport</keyword>
<evidence type="ECO:0000313" key="8">
    <source>
        <dbReference type="EMBL" id="CAD7224966.1"/>
    </source>
</evidence>
<dbReference type="AlphaFoldDB" id="A0A7R8W519"/>
<dbReference type="GO" id="GO:0006865">
    <property type="term" value="P:amino acid transport"/>
    <property type="evidence" value="ECO:0007669"/>
    <property type="project" value="TreeGrafter"/>
</dbReference>
<sequence length="141" mass="15320">MAIALVNQLPERTNAGFYLLKLLLITSLSKGSDILVRFDELDADFFSRLRLIKVVYFTALFPYVVLVILFIRGITLPGASDGILFYLTPNFEKLGKAKLSITLKSASVPPSTNTDRHPLSPSQSVTVGSGHVLSVAPPSSL</sequence>
<evidence type="ECO:0000256" key="3">
    <source>
        <dbReference type="ARBA" id="ARBA00022448"/>
    </source>
</evidence>
<keyword evidence="3" id="KW-0813">Transport</keyword>
<evidence type="ECO:0000256" key="4">
    <source>
        <dbReference type="ARBA" id="ARBA00022692"/>
    </source>
</evidence>
<dbReference type="PANTHER" id="PTHR11616">
    <property type="entry name" value="SODIUM/CHLORIDE DEPENDENT TRANSPORTER"/>
    <property type="match status" value="1"/>
</dbReference>
<dbReference type="GO" id="GO:0035725">
    <property type="term" value="P:sodium ion transmembrane transport"/>
    <property type="evidence" value="ECO:0007669"/>
    <property type="project" value="TreeGrafter"/>
</dbReference>
<keyword evidence="7" id="KW-0472">Membrane</keyword>